<dbReference type="InterPro" id="IPR001806">
    <property type="entry name" value="Small_GTPase"/>
</dbReference>
<dbReference type="AlphaFoldDB" id="A0A450XLH6"/>
<dbReference type="EMBL" id="CAADGH010000014">
    <property type="protein sequence ID" value="VFK75043.1"/>
    <property type="molecule type" value="Genomic_DNA"/>
</dbReference>
<evidence type="ECO:0000313" key="2">
    <source>
        <dbReference type="EMBL" id="VFK30079.1"/>
    </source>
</evidence>
<dbReference type="Pfam" id="PF00071">
    <property type="entry name" value="Ras"/>
    <property type="match status" value="1"/>
</dbReference>
<dbReference type="SUPFAM" id="SSF52540">
    <property type="entry name" value="P-loop containing nucleoside triphosphate hydrolases"/>
    <property type="match status" value="1"/>
</dbReference>
<dbReference type="GO" id="GO:0003924">
    <property type="term" value="F:GTPase activity"/>
    <property type="evidence" value="ECO:0007669"/>
    <property type="project" value="InterPro"/>
</dbReference>
<evidence type="ECO:0000313" key="3">
    <source>
        <dbReference type="EMBL" id="VFK75043.1"/>
    </source>
</evidence>
<accession>A0A450XLH6</accession>
<dbReference type="InterPro" id="IPR027417">
    <property type="entry name" value="P-loop_NTPase"/>
</dbReference>
<protein>
    <submittedName>
        <fullName evidence="2">Ras family protein</fullName>
    </submittedName>
</protein>
<feature type="region of interest" description="Disordered" evidence="1">
    <location>
        <begin position="173"/>
        <end position="197"/>
    </location>
</feature>
<dbReference type="EMBL" id="CAADFQ010000013">
    <property type="protein sequence ID" value="VFK30079.1"/>
    <property type="molecule type" value="Genomic_DNA"/>
</dbReference>
<dbReference type="GO" id="GO:0005525">
    <property type="term" value="F:GTP binding"/>
    <property type="evidence" value="ECO:0007669"/>
    <property type="project" value="InterPro"/>
</dbReference>
<reference evidence="2" key="1">
    <citation type="submission" date="2019-02" db="EMBL/GenBank/DDBJ databases">
        <authorList>
            <person name="Gruber-Vodicka R. H."/>
            <person name="Seah K. B. B."/>
        </authorList>
    </citation>
    <scope>NUCLEOTIDE SEQUENCE</scope>
    <source>
        <strain evidence="3">BECK_BZ198</strain>
        <strain evidence="2">BECK_BZ199</strain>
    </source>
</reference>
<gene>
    <name evidence="3" type="ORF">BECKMB1821H_GA0114242_101439</name>
    <name evidence="2" type="ORF">BECKMB1821I_GA0114274_101339</name>
</gene>
<dbReference type="Gene3D" id="3.40.50.300">
    <property type="entry name" value="P-loop containing nucleotide triphosphate hydrolases"/>
    <property type="match status" value="1"/>
</dbReference>
<sequence>MFDCSDAGDPFRGVPYWAKVLKKHAPEHTRKFLVSSRADVSPVTVDRREINHALAEYGLDEWFKTSAVTREGVEELFQRLLDDIPWEKLPRTSTPRLFQVIREFLLERKQGIMEVETGSPGTHSGEPWSKVNPYYSEEGMDPIKESFCERESGFPFTKESHVHIKDRLHPIKERLRQTNDHVVTSNTSDNEKASAVS</sequence>
<proteinExistence type="predicted"/>
<organism evidence="2">
    <name type="scientific">Candidatus Kentrum sp. MB</name>
    <dbReference type="NCBI Taxonomy" id="2138164"/>
    <lineage>
        <taxon>Bacteria</taxon>
        <taxon>Pseudomonadati</taxon>
        <taxon>Pseudomonadota</taxon>
        <taxon>Gammaproteobacteria</taxon>
        <taxon>Candidatus Kentrum</taxon>
    </lineage>
</organism>
<evidence type="ECO:0000256" key="1">
    <source>
        <dbReference type="SAM" id="MobiDB-lite"/>
    </source>
</evidence>
<name>A0A450XLH6_9GAMM</name>